<protein>
    <recommendedName>
        <fullName evidence="7">Endoplasmic reticulum lectin</fullName>
    </recommendedName>
    <alternativeName>
        <fullName evidence="7">Protein OS-9 homolog</fullName>
    </alternativeName>
</protein>
<evidence type="ECO:0000313" key="12">
    <source>
        <dbReference type="Proteomes" id="UP000008181"/>
    </source>
</evidence>
<keyword evidence="3 9" id="KW-0732">Signal</keyword>
<dbReference type="PROSITE" id="PS51914">
    <property type="entry name" value="MRH"/>
    <property type="match status" value="1"/>
</dbReference>
<dbReference type="STRING" id="578455.G2RGW0"/>
<sequence length="579" mass="62449">MRRLNLVLLASLQLCAAQHQQPSFSIHDDLLAHPQFEVVFADDFISEADAIALLESSRTSQSVHPSGVPPSDLSAAAGHSGGSASSSDGRRPDENDQDAPIAETYELINSAPWRYLCSVPVIAPPPVLNETATELAKAEEARELSRASARGWELMSGLEGQCMYFVSGWWSYSFCYGKGVVQFHSSSNTQGGLPVRDQNTQEYILGRADKSWDPSEPAGSPSRGGGAAGQTKTLPPPNGQLQIKGDQRYLSQRLEDGTICDLNNRPRTIEIQYHCSPGISTDRIGWIKEVTTCTYLMAVYTPRLCADVAFQPPNETRAHPIRCRQVIGSEDEESAWRYHKRLEAGALFRTPKGKATTGTNTPPTTANGNSNNNPLDDKQFPGITVGGVVVGGKKLLAGEVAQTLLPLPPGLRRQSTPALVLASKKKGAAARVEALSDEELQKLNLNPQTVEEFRDEMQKRAGDRGWKLQVEMVPGEGYEFVGAFDDEEEVEGGEGAGAGSGNGNGNGGSGGNGAEDGRGGNGQWKQTMPRGRKAEGKKGGEGTVGSKQQQRPQEAEAEREELNNDDEEGSQEVFFKEEL</sequence>
<dbReference type="InterPro" id="IPR012913">
    <property type="entry name" value="OS9-like_dom"/>
</dbReference>
<dbReference type="OrthoDB" id="448954at2759"/>
<feature type="region of interest" description="Disordered" evidence="8">
    <location>
        <begin position="208"/>
        <end position="242"/>
    </location>
</feature>
<dbReference type="SUPFAM" id="SSF50911">
    <property type="entry name" value="Mannose 6-phosphate receptor domain"/>
    <property type="match status" value="1"/>
</dbReference>
<evidence type="ECO:0000256" key="6">
    <source>
        <dbReference type="ARBA" id="ARBA00023157"/>
    </source>
</evidence>
<dbReference type="GO" id="GO:0030970">
    <property type="term" value="P:retrograde protein transport, ER to cytosol"/>
    <property type="evidence" value="ECO:0007669"/>
    <property type="project" value="TreeGrafter"/>
</dbReference>
<dbReference type="PANTHER" id="PTHR15414:SF0">
    <property type="entry name" value="ENDOPLASMIC RETICULUM LECTIN 1"/>
    <property type="match status" value="1"/>
</dbReference>
<dbReference type="GO" id="GO:0030968">
    <property type="term" value="P:endoplasmic reticulum unfolded protein response"/>
    <property type="evidence" value="ECO:0007669"/>
    <property type="project" value="UniProtKB-UniRule"/>
</dbReference>
<comment type="subcellular location">
    <subcellularLocation>
        <location evidence="1 7">Endoplasmic reticulum membrane</location>
        <topology evidence="1 7">Peripheral membrane protein</topology>
        <orientation evidence="1 7">Lumenal side</orientation>
    </subcellularLocation>
</comment>
<keyword evidence="12" id="KW-1185">Reference proteome</keyword>
<name>G2RGW0_THETT</name>
<feature type="compositionally biased region" description="Gly residues" evidence="8">
    <location>
        <begin position="493"/>
        <end position="522"/>
    </location>
</feature>
<feature type="region of interest" description="Disordered" evidence="8">
    <location>
        <begin position="489"/>
        <end position="579"/>
    </location>
</feature>
<gene>
    <name evidence="11" type="ORF">THITE_2124841</name>
</gene>
<dbReference type="eggNOG" id="KOG3394">
    <property type="taxonomic scope" value="Eukaryota"/>
</dbReference>
<feature type="compositionally biased region" description="Low complexity" evidence="8">
    <location>
        <begin position="71"/>
        <end position="87"/>
    </location>
</feature>
<reference evidence="11 12" key="1">
    <citation type="journal article" date="2011" name="Nat. Biotechnol.">
        <title>Comparative genomic analysis of the thermophilic biomass-degrading fungi Myceliophthora thermophila and Thielavia terrestris.</title>
        <authorList>
            <person name="Berka R.M."/>
            <person name="Grigoriev I.V."/>
            <person name="Otillar R."/>
            <person name="Salamov A."/>
            <person name="Grimwood J."/>
            <person name="Reid I."/>
            <person name="Ishmael N."/>
            <person name="John T."/>
            <person name="Darmond C."/>
            <person name="Moisan M.-C."/>
            <person name="Henrissat B."/>
            <person name="Coutinho P.M."/>
            <person name="Lombard V."/>
            <person name="Natvig D.O."/>
            <person name="Lindquist E."/>
            <person name="Schmutz J."/>
            <person name="Lucas S."/>
            <person name="Harris P."/>
            <person name="Powlowski J."/>
            <person name="Bellemare A."/>
            <person name="Taylor D."/>
            <person name="Butler G."/>
            <person name="de Vries R.P."/>
            <person name="Allijn I.E."/>
            <person name="van den Brink J."/>
            <person name="Ushinsky S."/>
            <person name="Storms R."/>
            <person name="Powell A.J."/>
            <person name="Paulsen I.T."/>
            <person name="Elbourne L.D.H."/>
            <person name="Baker S.E."/>
            <person name="Magnuson J."/>
            <person name="LaBoissiere S."/>
            <person name="Clutterbuck A.J."/>
            <person name="Martinez D."/>
            <person name="Wogulis M."/>
            <person name="de Leon A.L."/>
            <person name="Rey M.W."/>
            <person name="Tsang A."/>
        </authorList>
    </citation>
    <scope>NUCLEOTIDE SEQUENCE [LARGE SCALE GENOMIC DNA]</scope>
    <source>
        <strain evidence="12">ATCC 38088 / NRRL 8126</strain>
    </source>
</reference>
<dbReference type="GeneID" id="11522166"/>
<keyword evidence="5 7" id="KW-0256">Endoplasmic reticulum</keyword>
<feature type="compositionally biased region" description="Basic and acidic residues" evidence="8">
    <location>
        <begin position="553"/>
        <end position="562"/>
    </location>
</feature>
<evidence type="ECO:0000256" key="4">
    <source>
        <dbReference type="ARBA" id="ARBA00022734"/>
    </source>
</evidence>
<organism evidence="11 12">
    <name type="scientific">Thermothielavioides terrestris (strain ATCC 38088 / NRRL 8126)</name>
    <name type="common">Thielavia terrestris</name>
    <dbReference type="NCBI Taxonomy" id="578455"/>
    <lineage>
        <taxon>Eukaryota</taxon>
        <taxon>Fungi</taxon>
        <taxon>Dikarya</taxon>
        <taxon>Ascomycota</taxon>
        <taxon>Pezizomycotina</taxon>
        <taxon>Sordariomycetes</taxon>
        <taxon>Sordariomycetidae</taxon>
        <taxon>Sordariales</taxon>
        <taxon>Chaetomiaceae</taxon>
        <taxon>Thermothielavioides</taxon>
        <taxon>Thermothielavioides terrestris</taxon>
    </lineage>
</organism>
<dbReference type="RefSeq" id="XP_003658281.1">
    <property type="nucleotide sequence ID" value="XM_003658233.1"/>
</dbReference>
<keyword evidence="6" id="KW-1015">Disulfide bond</keyword>
<dbReference type="AlphaFoldDB" id="G2RGW0"/>
<dbReference type="HOGENOM" id="CLU_025069_0_0_1"/>
<evidence type="ECO:0000256" key="1">
    <source>
        <dbReference type="ARBA" id="ARBA00004367"/>
    </source>
</evidence>
<dbReference type="KEGG" id="ttt:THITE_2124841"/>
<dbReference type="Gene3D" id="2.70.130.10">
    <property type="entry name" value="Mannose-6-phosphate receptor binding domain"/>
    <property type="match status" value="1"/>
</dbReference>
<evidence type="ECO:0000256" key="9">
    <source>
        <dbReference type="SAM" id="SignalP"/>
    </source>
</evidence>
<dbReference type="GO" id="GO:0005788">
    <property type="term" value="C:endoplasmic reticulum lumen"/>
    <property type="evidence" value="ECO:0007669"/>
    <property type="project" value="UniProtKB-UniRule"/>
</dbReference>
<feature type="domain" description="MRH" evidence="10">
    <location>
        <begin position="160"/>
        <end position="307"/>
    </location>
</feature>
<evidence type="ECO:0000259" key="10">
    <source>
        <dbReference type="PROSITE" id="PS51914"/>
    </source>
</evidence>
<dbReference type="InterPro" id="IPR009011">
    <property type="entry name" value="Man6P_isomerase_rcpt-bd_dom_sf"/>
</dbReference>
<dbReference type="InterPro" id="IPR044865">
    <property type="entry name" value="MRH_dom"/>
</dbReference>
<keyword evidence="4 7" id="KW-0430">Lectin</keyword>
<feature type="region of interest" description="Disordered" evidence="8">
    <location>
        <begin position="349"/>
        <end position="375"/>
    </location>
</feature>
<comment type="function">
    <text evidence="7">Lectin involved in the quality control of the secretory pathway. As a member of the endoplasmic reticulum-associated degradation lumenal (ERAD-L) surveillance system, targets misfolded endoplasmic reticulum lumenal glycoproteins for degradation.</text>
</comment>
<evidence type="ECO:0000313" key="11">
    <source>
        <dbReference type="EMBL" id="AEO71945.1"/>
    </source>
</evidence>
<evidence type="ECO:0000256" key="8">
    <source>
        <dbReference type="SAM" id="MobiDB-lite"/>
    </source>
</evidence>
<evidence type="ECO:0000256" key="5">
    <source>
        <dbReference type="ARBA" id="ARBA00022824"/>
    </source>
</evidence>
<dbReference type="Pfam" id="PF07915">
    <property type="entry name" value="PRKCSH"/>
    <property type="match status" value="1"/>
</dbReference>
<feature type="signal peptide" evidence="9">
    <location>
        <begin position="1"/>
        <end position="17"/>
    </location>
</feature>
<keyword evidence="7" id="KW-0472">Membrane</keyword>
<evidence type="ECO:0000256" key="3">
    <source>
        <dbReference type="ARBA" id="ARBA00022729"/>
    </source>
</evidence>
<evidence type="ECO:0000256" key="7">
    <source>
        <dbReference type="RuleBase" id="RU369099"/>
    </source>
</evidence>
<proteinExistence type="inferred from homology"/>
<evidence type="ECO:0000256" key="2">
    <source>
        <dbReference type="ARBA" id="ARBA00009918"/>
    </source>
</evidence>
<comment type="similarity">
    <text evidence="2 7">Belongs to the OS-9 family.</text>
</comment>
<dbReference type="PANTHER" id="PTHR15414">
    <property type="entry name" value="OS-9-RELATED"/>
    <property type="match status" value="1"/>
</dbReference>
<feature type="compositionally biased region" description="Low complexity" evidence="8">
    <location>
        <begin position="353"/>
        <end position="374"/>
    </location>
</feature>
<accession>G2RGW0</accession>
<dbReference type="InterPro" id="IPR045149">
    <property type="entry name" value="OS-9-like"/>
</dbReference>
<dbReference type="Proteomes" id="UP000008181">
    <property type="component" value="Chromosome 6"/>
</dbReference>
<dbReference type="GO" id="GO:0005789">
    <property type="term" value="C:endoplasmic reticulum membrane"/>
    <property type="evidence" value="ECO:0007669"/>
    <property type="project" value="UniProtKB-SubCell"/>
</dbReference>
<dbReference type="GO" id="GO:0030246">
    <property type="term" value="F:carbohydrate binding"/>
    <property type="evidence" value="ECO:0007669"/>
    <property type="project" value="UniProtKB-UniRule"/>
</dbReference>
<feature type="chain" id="PRO_5003437275" description="Endoplasmic reticulum lectin" evidence="9">
    <location>
        <begin position="18"/>
        <end position="579"/>
    </location>
</feature>
<feature type="region of interest" description="Disordered" evidence="8">
    <location>
        <begin position="59"/>
        <end position="97"/>
    </location>
</feature>
<dbReference type="EMBL" id="CP003014">
    <property type="protein sequence ID" value="AEO71945.1"/>
    <property type="molecule type" value="Genomic_DNA"/>
</dbReference>